<feature type="region of interest" description="Disordered" evidence="1">
    <location>
        <begin position="41"/>
        <end position="65"/>
    </location>
</feature>
<sequence length="82" mass="9137">MFVREARRAIPRFIKDPPQAFHSNRLCVTQDECLGSHYFHRGQTTTGRLSPNTTTEEGTLTQESGDVRSVEGEVCGAVLVDE</sequence>
<proteinExistence type="predicted"/>
<dbReference type="Proteomes" id="UP000001568">
    <property type="component" value="Chromosome 3"/>
</dbReference>
<evidence type="ECO:0000256" key="1">
    <source>
        <dbReference type="SAM" id="MobiDB-lite"/>
    </source>
</evidence>
<name>A4RVC4_OSTLU</name>
<protein>
    <submittedName>
        <fullName evidence="2">Uncharacterized protein</fullName>
    </submittedName>
</protein>
<dbReference type="AlphaFoldDB" id="A4RVC4"/>
<accession>A4RVC4</accession>
<dbReference type="Gramene" id="ABO95110">
    <property type="protein sequence ID" value="ABO95110"/>
    <property type="gene ID" value="OSTLU_30924"/>
</dbReference>
<gene>
    <name evidence="2" type="ORF">OSTLU_30924</name>
</gene>
<dbReference type="EMBL" id="CP000583">
    <property type="protein sequence ID" value="ABO95110.1"/>
    <property type="molecule type" value="Genomic_DNA"/>
</dbReference>
<evidence type="ECO:0000313" key="2">
    <source>
        <dbReference type="EMBL" id="ABO95110.1"/>
    </source>
</evidence>
<reference evidence="2 3" key="1">
    <citation type="journal article" date="2007" name="Proc. Natl. Acad. Sci. U.S.A.">
        <title>The tiny eukaryote Ostreococcus provides genomic insights into the paradox of plankton speciation.</title>
        <authorList>
            <person name="Palenik B."/>
            <person name="Grimwood J."/>
            <person name="Aerts A."/>
            <person name="Rouze P."/>
            <person name="Salamov A."/>
            <person name="Putnam N."/>
            <person name="Dupont C."/>
            <person name="Jorgensen R."/>
            <person name="Derelle E."/>
            <person name="Rombauts S."/>
            <person name="Zhou K."/>
            <person name="Otillar R."/>
            <person name="Merchant S.S."/>
            <person name="Podell S."/>
            <person name="Gaasterland T."/>
            <person name="Napoli C."/>
            <person name="Gendler K."/>
            <person name="Manuell A."/>
            <person name="Tai V."/>
            <person name="Vallon O."/>
            <person name="Piganeau G."/>
            <person name="Jancek S."/>
            <person name="Heijde M."/>
            <person name="Jabbari K."/>
            <person name="Bowler C."/>
            <person name="Lohr M."/>
            <person name="Robbens S."/>
            <person name="Werner G."/>
            <person name="Dubchak I."/>
            <person name="Pazour G.J."/>
            <person name="Ren Q."/>
            <person name="Paulsen I."/>
            <person name="Delwiche C."/>
            <person name="Schmutz J."/>
            <person name="Rokhsar D."/>
            <person name="Van de Peer Y."/>
            <person name="Moreau H."/>
            <person name="Grigoriev I.V."/>
        </authorList>
    </citation>
    <scope>NUCLEOTIDE SEQUENCE [LARGE SCALE GENOMIC DNA]</scope>
    <source>
        <strain evidence="2 3">CCE9901</strain>
    </source>
</reference>
<dbReference type="HOGENOM" id="CLU_2562511_0_0_1"/>
<dbReference type="KEGG" id="olu:OSTLU_30924"/>
<feature type="compositionally biased region" description="Polar residues" evidence="1">
    <location>
        <begin position="42"/>
        <end position="64"/>
    </location>
</feature>
<dbReference type="GeneID" id="5000686"/>
<dbReference type="RefSeq" id="XP_001416817.1">
    <property type="nucleotide sequence ID" value="XM_001416780.1"/>
</dbReference>
<organism evidence="2 3">
    <name type="scientific">Ostreococcus lucimarinus (strain CCE9901)</name>
    <dbReference type="NCBI Taxonomy" id="436017"/>
    <lineage>
        <taxon>Eukaryota</taxon>
        <taxon>Viridiplantae</taxon>
        <taxon>Chlorophyta</taxon>
        <taxon>Mamiellophyceae</taxon>
        <taxon>Mamiellales</taxon>
        <taxon>Bathycoccaceae</taxon>
        <taxon>Ostreococcus</taxon>
    </lineage>
</organism>
<keyword evidence="3" id="KW-1185">Reference proteome</keyword>
<evidence type="ECO:0000313" key="3">
    <source>
        <dbReference type="Proteomes" id="UP000001568"/>
    </source>
</evidence>